<feature type="transmembrane region" description="Helical" evidence="2">
    <location>
        <begin position="38"/>
        <end position="56"/>
    </location>
</feature>
<proteinExistence type="predicted"/>
<comment type="caution">
    <text evidence="3">The sequence shown here is derived from an EMBL/GenBank/DDBJ whole genome shotgun (WGS) entry which is preliminary data.</text>
</comment>
<dbReference type="RefSeq" id="WP_190117542.1">
    <property type="nucleotide sequence ID" value="NZ_BMVR01000008.1"/>
</dbReference>
<gene>
    <name evidence="3" type="ORF">JGB26_15240</name>
</gene>
<protein>
    <recommendedName>
        <fullName evidence="5">Serine/arginine repetitive matrix protein 2</fullName>
    </recommendedName>
</protein>
<evidence type="ECO:0000256" key="2">
    <source>
        <dbReference type="SAM" id="Phobius"/>
    </source>
</evidence>
<keyword evidence="2" id="KW-0812">Transmembrane</keyword>
<accession>A0ABS0X5H3</accession>
<evidence type="ECO:0000256" key="1">
    <source>
        <dbReference type="SAM" id="MobiDB-lite"/>
    </source>
</evidence>
<evidence type="ECO:0000313" key="4">
    <source>
        <dbReference type="Proteomes" id="UP000634780"/>
    </source>
</evidence>
<feature type="compositionally biased region" description="Gly residues" evidence="1">
    <location>
        <begin position="77"/>
        <end position="86"/>
    </location>
</feature>
<keyword evidence="4" id="KW-1185">Reference proteome</keyword>
<evidence type="ECO:0008006" key="5">
    <source>
        <dbReference type="Google" id="ProtNLM"/>
    </source>
</evidence>
<keyword evidence="2" id="KW-0472">Membrane</keyword>
<evidence type="ECO:0000313" key="3">
    <source>
        <dbReference type="EMBL" id="MBJ3808451.1"/>
    </source>
</evidence>
<feature type="region of interest" description="Disordered" evidence="1">
    <location>
        <begin position="68"/>
        <end position="106"/>
    </location>
</feature>
<dbReference type="Proteomes" id="UP000634780">
    <property type="component" value="Unassembled WGS sequence"/>
</dbReference>
<dbReference type="EMBL" id="JAEKOZ010000008">
    <property type="protein sequence ID" value="MBJ3808451.1"/>
    <property type="molecule type" value="Genomic_DNA"/>
</dbReference>
<organism evidence="3 4">
    <name type="scientific">Streptomyces flavofungini</name>
    <dbReference type="NCBI Taxonomy" id="68200"/>
    <lineage>
        <taxon>Bacteria</taxon>
        <taxon>Bacillati</taxon>
        <taxon>Actinomycetota</taxon>
        <taxon>Actinomycetes</taxon>
        <taxon>Kitasatosporales</taxon>
        <taxon>Streptomycetaceae</taxon>
        <taxon>Streptomyces</taxon>
    </lineage>
</organism>
<sequence length="264" mass="28949">MRSYDRDRQEWVGREREQELVALHERDAARQRTARRGAVAVLAACGLAFGTWALGWKDEPEPTVYLTERLPTQGPGTDQGTGAGAEGEGDTAPPSSAGGPPPAYEKVVDPVKGFRLAVPRGWTRARNDGLNGATILNYRSPDSTRRLQFYEVGEPTPYASLRSFLDDTKVTKNAGFKQLSLTRPANGPGPAARLTYLTDRITDEPDVGTWYVVDHRFEANDGKLYALTAYGADADGRQDERELVATALKWFCPPLTYCTDPAAD</sequence>
<name>A0ABS0X5H3_9ACTN</name>
<reference evidence="3 4" key="1">
    <citation type="submission" date="2020-12" db="EMBL/GenBank/DDBJ databases">
        <title>Streptomyces typhae sp. nov., a novel endophytic actinomycete isolated from the root of cattail pollen (Typha angustifolia L.).</title>
        <authorList>
            <person name="Peng C."/>
            <person name="Liu C."/>
        </authorList>
    </citation>
    <scope>NUCLEOTIDE SEQUENCE [LARGE SCALE GENOMIC DNA]</scope>
    <source>
        <strain evidence="3 4">JCM 4753</strain>
    </source>
</reference>
<keyword evidence="2" id="KW-1133">Transmembrane helix</keyword>